<feature type="region of interest" description="Disordered" evidence="1">
    <location>
        <begin position="1"/>
        <end position="54"/>
    </location>
</feature>
<keyword evidence="2" id="KW-1133">Transmembrane helix</keyword>
<evidence type="ECO:0000313" key="5">
    <source>
        <dbReference type="Proteomes" id="UP001175226"/>
    </source>
</evidence>
<evidence type="ECO:0000313" key="4">
    <source>
        <dbReference type="EMBL" id="KAK0451102.1"/>
    </source>
</evidence>
<accession>A0AA39JY58</accession>
<protein>
    <recommendedName>
        <fullName evidence="3">DUF6535 domain-containing protein</fullName>
    </recommendedName>
</protein>
<dbReference type="AlphaFoldDB" id="A0AA39JY58"/>
<dbReference type="EMBL" id="JAUEPT010000006">
    <property type="protein sequence ID" value="KAK0451102.1"/>
    <property type="molecule type" value="Genomic_DNA"/>
</dbReference>
<comment type="caution">
    <text evidence="4">The sequence shown here is derived from an EMBL/GenBank/DDBJ whole genome shotgun (WGS) entry which is preliminary data.</text>
</comment>
<gene>
    <name evidence="4" type="ORF">EV421DRAFT_1212204</name>
</gene>
<organism evidence="4 5">
    <name type="scientific">Armillaria borealis</name>
    <dbReference type="NCBI Taxonomy" id="47425"/>
    <lineage>
        <taxon>Eukaryota</taxon>
        <taxon>Fungi</taxon>
        <taxon>Dikarya</taxon>
        <taxon>Basidiomycota</taxon>
        <taxon>Agaricomycotina</taxon>
        <taxon>Agaricomycetes</taxon>
        <taxon>Agaricomycetidae</taxon>
        <taxon>Agaricales</taxon>
        <taxon>Marasmiineae</taxon>
        <taxon>Physalacriaceae</taxon>
        <taxon>Armillaria</taxon>
    </lineage>
</organism>
<feature type="compositionally biased region" description="Basic and acidic residues" evidence="1">
    <location>
        <begin position="44"/>
        <end position="54"/>
    </location>
</feature>
<dbReference type="Proteomes" id="UP001175226">
    <property type="component" value="Unassembled WGS sequence"/>
</dbReference>
<evidence type="ECO:0000256" key="2">
    <source>
        <dbReference type="SAM" id="Phobius"/>
    </source>
</evidence>
<feature type="transmembrane region" description="Helical" evidence="2">
    <location>
        <begin position="174"/>
        <end position="192"/>
    </location>
</feature>
<dbReference type="InterPro" id="IPR045338">
    <property type="entry name" value="DUF6535"/>
</dbReference>
<evidence type="ECO:0000259" key="3">
    <source>
        <dbReference type="Pfam" id="PF20153"/>
    </source>
</evidence>
<reference evidence="4" key="1">
    <citation type="submission" date="2023-06" db="EMBL/GenBank/DDBJ databases">
        <authorList>
            <consortium name="Lawrence Berkeley National Laboratory"/>
            <person name="Ahrendt S."/>
            <person name="Sahu N."/>
            <person name="Indic B."/>
            <person name="Wong-Bajracharya J."/>
            <person name="Merenyi Z."/>
            <person name="Ke H.-M."/>
            <person name="Monk M."/>
            <person name="Kocsube S."/>
            <person name="Drula E."/>
            <person name="Lipzen A."/>
            <person name="Balint B."/>
            <person name="Henrissat B."/>
            <person name="Andreopoulos B."/>
            <person name="Martin F.M."/>
            <person name="Harder C.B."/>
            <person name="Rigling D."/>
            <person name="Ford K.L."/>
            <person name="Foster G.D."/>
            <person name="Pangilinan J."/>
            <person name="Papanicolaou A."/>
            <person name="Barry K."/>
            <person name="LaButti K."/>
            <person name="Viragh M."/>
            <person name="Koriabine M."/>
            <person name="Yan M."/>
            <person name="Riley R."/>
            <person name="Champramary S."/>
            <person name="Plett K.L."/>
            <person name="Tsai I.J."/>
            <person name="Slot J."/>
            <person name="Sipos G."/>
            <person name="Plett J."/>
            <person name="Nagy L.G."/>
            <person name="Grigoriev I.V."/>
        </authorList>
    </citation>
    <scope>NUCLEOTIDE SEQUENCE</scope>
    <source>
        <strain evidence="4">FPL87.14</strain>
    </source>
</reference>
<dbReference type="Pfam" id="PF20153">
    <property type="entry name" value="DUF6535"/>
    <property type="match status" value="1"/>
</dbReference>
<name>A0AA39JY58_9AGAR</name>
<proteinExistence type="predicted"/>
<keyword evidence="2" id="KW-0812">Transmembrane</keyword>
<keyword evidence="2" id="KW-0472">Membrane</keyword>
<evidence type="ECO:0000256" key="1">
    <source>
        <dbReference type="SAM" id="MobiDB-lite"/>
    </source>
</evidence>
<feature type="transmembrane region" description="Helical" evidence="2">
    <location>
        <begin position="226"/>
        <end position="253"/>
    </location>
</feature>
<keyword evidence="5" id="KW-1185">Reference proteome</keyword>
<sequence>MNLDTTGNTVDEEKDTPTPLYHESVHPAKASKRFGLKGSAPYRSPKDNDPFNYEEKYPEDAYCEEMGQNARVFRTYLDERRIYDANMIEEARDGVDVLLVFAGLFSAVVTTFLVQTSQSLQADYAEMSANLLFEMINIQRAAASGASLDSVAASPLNPNTTFIASTTSVRVNGLWFASLALSLTTALVAVLVKQWLHHYMALPSGTPREQSLLRQFRFAGLQKWRVLVIIGLLPVLMHTALANFFVGLVIFLGPLRESIAWAVGTITVVAYTAYLMAHIIPLFSPQCPYRASLCDLLHVLYSRVTQYAIHHLRYRFRRSEMNLHAKKWKSLKELESDAVQSVRGELSVEALHWLFSMSSNPTVHSIVLQALGGLHPALRSKAQGLFNNIGLVLWQSCEDCLSEPSATYQKPLPGLETKLERLLRCKLVLSDENYLFIDPSQTPGVELQPSFTASIEKHRDYCGVIPFMKEVAHHSAVSFFHNSRDERWRLHPLVWIDLIRNGPWDEVFSPIDIGTEDPFALDICCAVLAAFLLPPWRDGSDSAKDMMNKSSGTAVAFHVATREYLFTDMTDCLLEMFAVFIRPSNVAPISPSLRILLVFTDFLISRLPLQGQVKPDALEFQALTTVLLGISNHDFFLPEASSAVFDVLDPLITKALEFIPMTEDTELPHVLALLIYSKLVYTKWHAISPRSLETVVNLMFDHYNSKNLVPLYASKIIARCLQEGSPAIYGVFRASRCLEHFGHYGYRPWLLEIIEGYLSTFGHSKSHLEASVVQEHIEYLHTPDLLFNVCSILAVGSGDPDGVNDPDDVDEFRKKQIKKNILSVVRIQRDAPVWDECRCRLRQLLEEDGTDFFYRQASVCGVERIPLSAEEIAEQRKYIRVAVETLDAFFLGKLDEESERNPAQRTAPAHCLPISRSHWSSRRHRLLPWHKHKAIDDSAAGNV</sequence>
<feature type="transmembrane region" description="Helical" evidence="2">
    <location>
        <begin position="259"/>
        <end position="283"/>
    </location>
</feature>
<feature type="domain" description="DUF6535" evidence="3">
    <location>
        <begin position="74"/>
        <end position="252"/>
    </location>
</feature>